<organism evidence="1 2">
    <name type="scientific">Natronomicrosphaera hydrolytica</name>
    <dbReference type="NCBI Taxonomy" id="3242702"/>
    <lineage>
        <taxon>Bacteria</taxon>
        <taxon>Pseudomonadati</taxon>
        <taxon>Planctomycetota</taxon>
        <taxon>Phycisphaerae</taxon>
        <taxon>Phycisphaerales</taxon>
        <taxon>Phycisphaeraceae</taxon>
        <taxon>Natronomicrosphaera</taxon>
    </lineage>
</organism>
<dbReference type="InterPro" id="IPR006448">
    <property type="entry name" value="Phage_term_ssu_P27"/>
</dbReference>
<reference evidence="1 2" key="1">
    <citation type="submission" date="2024-08" db="EMBL/GenBank/DDBJ databases">
        <title>Whole-genome sequencing of halo(alkali)philic microorganisms from hypersaline lakes.</title>
        <authorList>
            <person name="Sorokin D.Y."/>
            <person name="Merkel A.Y."/>
            <person name="Messina E."/>
            <person name="Yakimov M."/>
        </authorList>
    </citation>
    <scope>NUCLEOTIDE SEQUENCE [LARGE SCALE GENOMIC DNA]</scope>
    <source>
        <strain evidence="1 2">AB-hyl4</strain>
    </source>
</reference>
<dbReference type="Proteomes" id="UP001575105">
    <property type="component" value="Unassembled WGS sequence"/>
</dbReference>
<comment type="caution">
    <text evidence="1">The sequence shown here is derived from an EMBL/GenBank/DDBJ whole genome shotgun (WGS) entry which is preliminary data.</text>
</comment>
<dbReference type="EMBL" id="JBGUBD010000002">
    <property type="protein sequence ID" value="MFA9477574.1"/>
    <property type="molecule type" value="Genomic_DNA"/>
</dbReference>
<dbReference type="RefSeq" id="WP_425344495.1">
    <property type="nucleotide sequence ID" value="NZ_JBGUBD010000002.1"/>
</dbReference>
<gene>
    <name evidence="1" type="ORF">ACERK3_04615</name>
</gene>
<accession>A0ABV4U1V0</accession>
<name>A0ABV4U1V0_9BACT</name>
<dbReference type="Pfam" id="PF05119">
    <property type="entry name" value="Terminase_4"/>
    <property type="match status" value="1"/>
</dbReference>
<proteinExistence type="predicted"/>
<keyword evidence="2" id="KW-1185">Reference proteome</keyword>
<sequence length="124" mass="14216">MNEPDFPEGLGEVPDWLDDEAKRKWFELAPGLIEVGIAKAVDRDLFASLCQTYSNLSRWYEQVRVDGDIVESHRGTKSHPIYVLINQAEDRARKIEAQFGIGASNRSRIHVSPKADTSDNWWMR</sequence>
<dbReference type="NCBIfam" id="TIGR01558">
    <property type="entry name" value="sm_term_P27"/>
    <property type="match status" value="1"/>
</dbReference>
<protein>
    <submittedName>
        <fullName evidence="1">Phage terminase small subunit P27 family</fullName>
    </submittedName>
</protein>
<evidence type="ECO:0000313" key="2">
    <source>
        <dbReference type="Proteomes" id="UP001575105"/>
    </source>
</evidence>
<evidence type="ECO:0000313" key="1">
    <source>
        <dbReference type="EMBL" id="MFA9477574.1"/>
    </source>
</evidence>